<evidence type="ECO:0000259" key="8">
    <source>
        <dbReference type="PROSITE" id="PS51747"/>
    </source>
</evidence>
<protein>
    <submittedName>
        <fullName evidence="9">CMP/dCMP deaminase zinc-binding</fullName>
    </submittedName>
</protein>
<evidence type="ECO:0000256" key="6">
    <source>
        <dbReference type="PIRSR" id="PIRSR006019-1"/>
    </source>
</evidence>
<dbReference type="STRING" id="469381.Dpep_1687"/>
<dbReference type="CDD" id="cd01286">
    <property type="entry name" value="deoxycytidylate_deaminase"/>
    <property type="match status" value="1"/>
</dbReference>
<dbReference type="GO" id="GO:0005737">
    <property type="term" value="C:cytoplasm"/>
    <property type="evidence" value="ECO:0007669"/>
    <property type="project" value="TreeGrafter"/>
</dbReference>
<dbReference type="InterPro" id="IPR015517">
    <property type="entry name" value="dCMP_deaminase-rel"/>
</dbReference>
<keyword evidence="5 7" id="KW-0862">Zinc</keyword>
<feature type="binding site" evidence="7">
    <location>
        <position position="119"/>
    </location>
    <ligand>
        <name>Zn(2+)</name>
        <dbReference type="ChEBI" id="CHEBI:29105"/>
        <note>catalytic</note>
    </ligand>
</feature>
<evidence type="ECO:0000313" key="10">
    <source>
        <dbReference type="Proteomes" id="UP000006427"/>
    </source>
</evidence>
<dbReference type="InterPro" id="IPR016193">
    <property type="entry name" value="Cytidine_deaminase-like"/>
</dbReference>
<feature type="binding site" evidence="7">
    <location>
        <position position="82"/>
    </location>
    <ligand>
        <name>Zn(2+)</name>
        <dbReference type="ChEBI" id="CHEBI:29105"/>
        <note>catalytic</note>
    </ligand>
</feature>
<proteinExistence type="inferred from homology"/>
<dbReference type="PROSITE" id="PS51747">
    <property type="entry name" value="CYT_DCMP_DEAMINASES_2"/>
    <property type="match status" value="1"/>
</dbReference>
<comment type="similarity">
    <text evidence="2">Belongs to the cytidine and deoxycytidylate deaminase family.</text>
</comment>
<comment type="cofactor">
    <cofactor evidence="1 7">
        <name>Zn(2+)</name>
        <dbReference type="ChEBI" id="CHEBI:29105"/>
    </cofactor>
</comment>
<dbReference type="InterPro" id="IPR016473">
    <property type="entry name" value="dCMP_deaminase"/>
</dbReference>
<dbReference type="InterPro" id="IPR002125">
    <property type="entry name" value="CMP_dCMP_dom"/>
</dbReference>
<dbReference type="Pfam" id="PF00383">
    <property type="entry name" value="dCMP_cyt_deam_1"/>
    <property type="match status" value="1"/>
</dbReference>
<dbReference type="PIRSF" id="PIRSF006019">
    <property type="entry name" value="dCMP_deaminase"/>
    <property type="match status" value="1"/>
</dbReference>
<evidence type="ECO:0000256" key="2">
    <source>
        <dbReference type="ARBA" id="ARBA00006576"/>
    </source>
</evidence>
<dbReference type="eggNOG" id="COG2131">
    <property type="taxonomic scope" value="Bacteria"/>
</dbReference>
<feature type="binding site" evidence="7">
    <location>
        <position position="122"/>
    </location>
    <ligand>
        <name>Zn(2+)</name>
        <dbReference type="ChEBI" id="CHEBI:29105"/>
        <note>catalytic</note>
    </ligand>
</feature>
<comment type="caution">
    <text evidence="9">The sequence shown here is derived from an EMBL/GenBank/DDBJ whole genome shotgun (WGS) entry which is preliminary data.</text>
</comment>
<dbReference type="PANTHER" id="PTHR11086">
    <property type="entry name" value="DEOXYCYTIDYLATE DEAMINASE-RELATED"/>
    <property type="match status" value="1"/>
</dbReference>
<evidence type="ECO:0000256" key="5">
    <source>
        <dbReference type="ARBA" id="ARBA00022833"/>
    </source>
</evidence>
<dbReference type="SUPFAM" id="SSF53927">
    <property type="entry name" value="Cytidine deaminase-like"/>
    <property type="match status" value="1"/>
</dbReference>
<sequence>MMKHIRPDWDTYFIKIAQVVSDRSTCLRRRYGAVLVKDHVIISTGYNGACRGEPNCVDVGVCHREALKIPKGERYELCVAVHAEQNAIINGNPEKMVGGTIYIAGVNASDGTLANGEPCMLCRRMIKNARIERVVYQNTDGTVSSVAVEDMKEPVFKKDIE</sequence>
<name>D2Z8B4_9BACT</name>
<keyword evidence="4" id="KW-0378">Hydrolase</keyword>
<dbReference type="PaxDb" id="469381-Dpep_1687"/>
<dbReference type="RefSeq" id="WP_005661273.1">
    <property type="nucleotide sequence ID" value="NZ_ABTR02000001.1"/>
</dbReference>
<dbReference type="InterPro" id="IPR016192">
    <property type="entry name" value="APOBEC/CMP_deaminase_Zn-bd"/>
</dbReference>
<accession>D2Z8B4</accession>
<evidence type="ECO:0000256" key="3">
    <source>
        <dbReference type="ARBA" id="ARBA00022723"/>
    </source>
</evidence>
<dbReference type="OrthoDB" id="9788517at2"/>
<gene>
    <name evidence="9" type="ORF">Dpep_1687</name>
</gene>
<evidence type="ECO:0000256" key="4">
    <source>
        <dbReference type="ARBA" id="ARBA00022801"/>
    </source>
</evidence>
<dbReference type="GO" id="GO:0004132">
    <property type="term" value="F:dCMP deaminase activity"/>
    <property type="evidence" value="ECO:0007669"/>
    <property type="project" value="InterPro"/>
</dbReference>
<evidence type="ECO:0000256" key="1">
    <source>
        <dbReference type="ARBA" id="ARBA00001947"/>
    </source>
</evidence>
<evidence type="ECO:0000313" key="9">
    <source>
        <dbReference type="EMBL" id="EFC91711.1"/>
    </source>
</evidence>
<dbReference type="PANTHER" id="PTHR11086:SF18">
    <property type="entry name" value="DEOXYCYTIDYLATE DEAMINASE"/>
    <property type="match status" value="1"/>
</dbReference>
<keyword evidence="3 7" id="KW-0479">Metal-binding</keyword>
<evidence type="ECO:0000256" key="7">
    <source>
        <dbReference type="PIRSR" id="PIRSR006019-2"/>
    </source>
</evidence>
<dbReference type="Gene3D" id="3.40.140.10">
    <property type="entry name" value="Cytidine Deaminase, domain 2"/>
    <property type="match status" value="1"/>
</dbReference>
<dbReference type="EMBL" id="ABTR02000001">
    <property type="protein sequence ID" value="EFC91711.1"/>
    <property type="molecule type" value="Genomic_DNA"/>
</dbReference>
<dbReference type="PROSITE" id="PS00903">
    <property type="entry name" value="CYT_DCMP_DEAMINASES_1"/>
    <property type="match status" value="1"/>
</dbReference>
<feature type="active site" description="Proton donor" evidence="6">
    <location>
        <position position="84"/>
    </location>
</feature>
<dbReference type="GO" id="GO:0008270">
    <property type="term" value="F:zinc ion binding"/>
    <property type="evidence" value="ECO:0007669"/>
    <property type="project" value="InterPro"/>
</dbReference>
<dbReference type="AlphaFoldDB" id="D2Z8B4"/>
<reference evidence="9 10" key="1">
    <citation type="journal article" date="2010" name="Stand. Genomic Sci.">
        <title>Permanent draft genome sequence of Dethiosulfovibrio peptidovorans type strain (SEBR 4207).</title>
        <authorList>
            <person name="Labutti K."/>
            <person name="Mayilraj S."/>
            <person name="Clum A."/>
            <person name="Lucas S."/>
            <person name="Glavina Del Rio T."/>
            <person name="Nolan M."/>
            <person name="Tice H."/>
            <person name="Cheng J.F."/>
            <person name="Pitluck S."/>
            <person name="Liolios K."/>
            <person name="Ivanova N."/>
            <person name="Mavromatis K."/>
            <person name="Mikhailova N."/>
            <person name="Pati A."/>
            <person name="Goodwin L."/>
            <person name="Chen A."/>
            <person name="Palaniappan K."/>
            <person name="Land M."/>
            <person name="Hauser L."/>
            <person name="Chang Y.J."/>
            <person name="Jeffries C.D."/>
            <person name="Rohde M."/>
            <person name="Spring S."/>
            <person name="Goker M."/>
            <person name="Woyke T."/>
            <person name="Bristow J."/>
            <person name="Eisen J.A."/>
            <person name="Markowitz V."/>
            <person name="Hugenholtz P."/>
            <person name="Kyrpides N.C."/>
            <person name="Klenk H.P."/>
            <person name="Lapidus A."/>
        </authorList>
    </citation>
    <scope>NUCLEOTIDE SEQUENCE [LARGE SCALE GENOMIC DNA]</scope>
    <source>
        <strain evidence="9 10">DSM 11002</strain>
    </source>
</reference>
<dbReference type="Proteomes" id="UP000006427">
    <property type="component" value="Unassembled WGS sequence"/>
</dbReference>
<dbReference type="InterPro" id="IPR035105">
    <property type="entry name" value="Deoxycytidylate_deaminase_dom"/>
</dbReference>
<feature type="domain" description="CMP/dCMP-type deaminase" evidence="8">
    <location>
        <begin position="8"/>
        <end position="161"/>
    </location>
</feature>
<organism evidence="9 10">
    <name type="scientific">Dethiosulfovibrio peptidovorans DSM 11002</name>
    <dbReference type="NCBI Taxonomy" id="469381"/>
    <lineage>
        <taxon>Bacteria</taxon>
        <taxon>Thermotogati</taxon>
        <taxon>Synergistota</taxon>
        <taxon>Synergistia</taxon>
        <taxon>Synergistales</taxon>
        <taxon>Dethiosulfovibrionaceae</taxon>
        <taxon>Dethiosulfovibrio</taxon>
    </lineage>
</organism>
<dbReference type="GO" id="GO:0006220">
    <property type="term" value="P:pyrimidine nucleotide metabolic process"/>
    <property type="evidence" value="ECO:0007669"/>
    <property type="project" value="InterPro"/>
</dbReference>
<keyword evidence="10" id="KW-1185">Reference proteome</keyword>